<evidence type="ECO:0000313" key="1">
    <source>
        <dbReference type="EMBL" id="MBB5758877.1"/>
    </source>
</evidence>
<evidence type="ECO:0000313" key="2">
    <source>
        <dbReference type="Proteomes" id="UP000583454"/>
    </source>
</evidence>
<protein>
    <submittedName>
        <fullName evidence="1">Uncharacterized protein</fullName>
    </submittedName>
</protein>
<dbReference type="EMBL" id="JACHOP010000017">
    <property type="protein sequence ID" value="MBB5758877.1"/>
    <property type="molecule type" value="Genomic_DNA"/>
</dbReference>
<gene>
    <name evidence="1" type="ORF">HNR00_003604</name>
</gene>
<name>A0A840ZPS7_9HYPH</name>
<organism evidence="1 2">
    <name type="scientific">Methylorubrum rhodinum</name>
    <dbReference type="NCBI Taxonomy" id="29428"/>
    <lineage>
        <taxon>Bacteria</taxon>
        <taxon>Pseudomonadati</taxon>
        <taxon>Pseudomonadota</taxon>
        <taxon>Alphaproteobacteria</taxon>
        <taxon>Hyphomicrobiales</taxon>
        <taxon>Methylobacteriaceae</taxon>
        <taxon>Methylorubrum</taxon>
    </lineage>
</organism>
<accession>A0A840ZPS7</accession>
<dbReference type="RefSeq" id="WP_183571684.1">
    <property type="nucleotide sequence ID" value="NZ_JACHOP010000017.1"/>
</dbReference>
<dbReference type="AlphaFoldDB" id="A0A840ZPS7"/>
<proteinExistence type="predicted"/>
<sequence length="78" mass="8920">MTGRLRSFLCRLVCPHCARGERELARLDRAEDLHAKSVLAVERASFKQARRLDDVRVVVEATLRQMEKRAASAEENAR</sequence>
<reference evidence="1 2" key="1">
    <citation type="submission" date="2020-08" db="EMBL/GenBank/DDBJ databases">
        <title>Genomic Encyclopedia of Type Strains, Phase IV (KMG-IV): sequencing the most valuable type-strain genomes for metagenomic binning, comparative biology and taxonomic classification.</title>
        <authorList>
            <person name="Goeker M."/>
        </authorList>
    </citation>
    <scope>NUCLEOTIDE SEQUENCE [LARGE SCALE GENOMIC DNA]</scope>
    <source>
        <strain evidence="1 2">DSM 2163</strain>
    </source>
</reference>
<dbReference type="Proteomes" id="UP000583454">
    <property type="component" value="Unassembled WGS sequence"/>
</dbReference>
<comment type="caution">
    <text evidence="1">The sequence shown here is derived from an EMBL/GenBank/DDBJ whole genome shotgun (WGS) entry which is preliminary data.</text>
</comment>
<keyword evidence="2" id="KW-1185">Reference proteome</keyword>